<gene>
    <name evidence="2" type="ORF">PSSU_0394</name>
</gene>
<dbReference type="RefSeq" id="WP_094690720.1">
    <property type="nucleotide sequence ID" value="NZ_MWWQ01000005.1"/>
</dbReference>
<reference evidence="2 3" key="1">
    <citation type="journal article" date="2017" name="BMC Genomics">
        <title>Comparative genomic and phylogenomic analyses of the Bifidobacteriaceae family.</title>
        <authorList>
            <person name="Lugli G.A."/>
            <person name="Milani C."/>
            <person name="Turroni F."/>
            <person name="Duranti S."/>
            <person name="Mancabelli L."/>
            <person name="Mangifesta M."/>
            <person name="Ferrario C."/>
            <person name="Modesto M."/>
            <person name="Mattarelli P."/>
            <person name="Jiri K."/>
            <person name="van Sinderen D."/>
            <person name="Ventura M."/>
        </authorList>
    </citation>
    <scope>NUCLEOTIDE SEQUENCE [LARGE SCALE GENOMIC DNA]</scope>
    <source>
        <strain evidence="2 3">DSM 24744</strain>
    </source>
</reference>
<feature type="compositionally biased region" description="Low complexity" evidence="1">
    <location>
        <begin position="481"/>
        <end position="491"/>
    </location>
</feature>
<evidence type="ECO:0000313" key="2">
    <source>
        <dbReference type="EMBL" id="OZG52776.1"/>
    </source>
</evidence>
<dbReference type="Pfam" id="PF05133">
    <property type="entry name" value="SPP1_portal"/>
    <property type="match status" value="1"/>
</dbReference>
<dbReference type="Proteomes" id="UP000216454">
    <property type="component" value="Unassembled WGS sequence"/>
</dbReference>
<dbReference type="EMBL" id="MWWQ01000005">
    <property type="protein sequence ID" value="OZG52776.1"/>
    <property type="molecule type" value="Genomic_DNA"/>
</dbReference>
<feature type="region of interest" description="Disordered" evidence="1">
    <location>
        <begin position="474"/>
        <end position="506"/>
    </location>
</feature>
<dbReference type="AlphaFoldDB" id="A0A261F1H1"/>
<evidence type="ECO:0000313" key="3">
    <source>
        <dbReference type="Proteomes" id="UP000216454"/>
    </source>
</evidence>
<protein>
    <submittedName>
        <fullName evidence="2">Phage portal protein</fullName>
    </submittedName>
</protein>
<organism evidence="2 3">
    <name type="scientific">Pseudoscardovia suis</name>
    <dbReference type="NCBI Taxonomy" id="987063"/>
    <lineage>
        <taxon>Bacteria</taxon>
        <taxon>Bacillati</taxon>
        <taxon>Actinomycetota</taxon>
        <taxon>Actinomycetes</taxon>
        <taxon>Bifidobacteriales</taxon>
        <taxon>Bifidobacteriaceae</taxon>
        <taxon>Pseudoscardovia</taxon>
    </lineage>
</organism>
<dbReference type="OrthoDB" id="1780383at2"/>
<comment type="caution">
    <text evidence="2">The sequence shown here is derived from an EMBL/GenBank/DDBJ whole genome shotgun (WGS) entry which is preliminary data.</text>
</comment>
<keyword evidence="3" id="KW-1185">Reference proteome</keyword>
<evidence type="ECO:0000256" key="1">
    <source>
        <dbReference type="SAM" id="MobiDB-lite"/>
    </source>
</evidence>
<accession>A0A261F1H1</accession>
<sequence length="556" mass="60748">MVYSLEWKADEGRDWLAAPLTVGNVHAADRADAFGDEELHWLQVLSRVWHEHYARNALRTMYYDGKEMLHDIAGSIPESMRANASCPVDWPRKAVSSLADKSVLAGFNIDPNVDDPGVVELADRVGLVPMMGQAITSAYKHSCAFLTVYPDAETRDVQVVARAADWSAAVWDRRRNRIRCALTVTENDRLGRATAMTLWLPGRAWELTADGTGWSAACTWRDPACPVTPVVPIAFDRQLDRPFGRSRISRTLMALTDMGFRTMTEMDTSAAFYASPRVWFLGLDPDAFQGSKWSRLMTSINAVSRDEDGLVPTVQQLQQASMTPYSSMLETIAMMVSSATDIPAEALGIRLSNPTSVEAINAAEQRLSRIAERQNREFTGQLMQLMRVAIYMQGGYKQLADVDLSGITPVWDPVNVSSDAAKADWLTKVGSVDEAVAKSDVGRRHLGLSEAEIKSVKAWESRQRAQDTLDALRQSVNQPEQGQTGTATADAGTGGTQQSSAKPSENWGASELKTAFDALGVAIRSGVSPQSAAAKLGLDGIDFTGMIPVSLRDDSK</sequence>
<proteinExistence type="predicted"/>
<name>A0A261F1H1_9BIFI</name>
<dbReference type="InterPro" id="IPR021145">
    <property type="entry name" value="Portal_protein_SPP1_Gp6-like"/>
</dbReference>